<keyword evidence="4" id="KW-1185">Reference proteome</keyword>
<gene>
    <name evidence="3" type="ORF">P9875_17925</name>
</gene>
<proteinExistence type="predicted"/>
<dbReference type="InterPro" id="IPR032774">
    <property type="entry name" value="WG_beta_rep"/>
</dbReference>
<dbReference type="InterPro" id="IPR056724">
    <property type="entry name" value="DUF7822"/>
</dbReference>
<dbReference type="Proteomes" id="UP001219584">
    <property type="component" value="Chromosome"/>
</dbReference>
<feature type="domain" description="DUF7822" evidence="2">
    <location>
        <begin position="12"/>
        <end position="142"/>
    </location>
</feature>
<evidence type="ECO:0000313" key="4">
    <source>
        <dbReference type="Proteomes" id="UP001219584"/>
    </source>
</evidence>
<dbReference type="Pfam" id="PF20335">
    <property type="entry name" value="DUF6630"/>
    <property type="match status" value="1"/>
</dbReference>
<protein>
    <submittedName>
        <fullName evidence="3">WG repeat-containing protein</fullName>
    </submittedName>
</protein>
<dbReference type="Pfam" id="PF25135">
    <property type="entry name" value="DUF7822"/>
    <property type="match status" value="1"/>
</dbReference>
<name>A0ABY8HZL5_9BURK</name>
<evidence type="ECO:0000313" key="3">
    <source>
        <dbReference type="EMBL" id="WFR77601.1"/>
    </source>
</evidence>
<evidence type="ECO:0000259" key="1">
    <source>
        <dbReference type="Pfam" id="PF20335"/>
    </source>
</evidence>
<dbReference type="EMBL" id="CP121464">
    <property type="protein sequence ID" value="WFR77601.1"/>
    <property type="molecule type" value="Genomic_DNA"/>
</dbReference>
<evidence type="ECO:0000259" key="2">
    <source>
        <dbReference type="Pfam" id="PF25135"/>
    </source>
</evidence>
<dbReference type="InterPro" id="IPR046582">
    <property type="entry name" value="DUF6630"/>
</dbReference>
<reference evidence="3 4" key="1">
    <citation type="submission" date="2023-04" db="EMBL/GenBank/DDBJ databases">
        <title>Nanopore sequencing of Janthinobacterium from water.</title>
        <authorList>
            <person name="Ciuchcinski K."/>
            <person name="Rokowska A."/>
            <person name="Dziewit L."/>
        </authorList>
    </citation>
    <scope>NUCLEOTIDE SEQUENCE [LARGE SCALE GENOMIC DNA]</scope>
    <source>
        <strain evidence="3 4">DEMB2</strain>
    </source>
</reference>
<feature type="domain" description="DUF6630" evidence="1">
    <location>
        <begin position="519"/>
        <end position="665"/>
    </location>
</feature>
<sequence length="670" mass="72200">MINTAALFSTTFLPGQAGFDTETITGLAEWRLDVPTLFKLLIGAGTQAVAWPIYGDGEDCACVLAAPMAQAQASWQALSALMDRPRDAAAIVARSAISALLANGQPWLILDYVQLIPHDIGTPEYAAGLEALRAEAQALHSALLRGEREALAPLLAAGAASPATGYWSATAVAQLADVEELGTDELPFLQGLEVVGWEEDVLCHEVSAAGEPDVTGLVTPYGRWIVPLSQRYVDLGVYYADDGWITFATADAPDAHGVLDLNGTVVLPPAPGALYVISPHLLQQIDADGASRLLHLPDGALLIDRVDNVCQREDGLIDIERQTDQTDDDAKRNVHGVLDKTGKVVVPPAYSSVQDFGTKKKIAIVSQRVAGRFLFGLVNSQGELLAPCQYEAIDCATTSSPPKLRKNLIFAIDAQGLACMLTLDGKQAFTPLYPPAHHLRGVAVQSDFLYVVKDGMAWSMDFTGQLLEQFDTVENFKAAITAQLSESIGLGKKKPEKKPAKRRSFTPAQIMAKADREQLRSMAALLLQGDAELAARCVDITLEELAQDDPEEEYEGDSPEAACFFLLWSTASHTQGHGTTLDWKAVDEVPRIAQHIELSALQDFRWKEREDGDAMAEGLAAIAAHLAPHQLRLVNMHGGEDTYYLGVVRAQDAAAFSKVALQAALRPVLL</sequence>
<accession>A0ABY8HZL5</accession>
<dbReference type="Pfam" id="PF14903">
    <property type="entry name" value="WG_beta_rep"/>
    <property type="match status" value="2"/>
</dbReference>
<dbReference type="RefSeq" id="WP_278316140.1">
    <property type="nucleotide sequence ID" value="NZ_CP121464.1"/>
</dbReference>
<organism evidence="3 4">
    <name type="scientific">Janthinobacterium rivuli</name>
    <dbReference type="NCBI Taxonomy" id="2751478"/>
    <lineage>
        <taxon>Bacteria</taxon>
        <taxon>Pseudomonadati</taxon>
        <taxon>Pseudomonadota</taxon>
        <taxon>Betaproteobacteria</taxon>
        <taxon>Burkholderiales</taxon>
        <taxon>Oxalobacteraceae</taxon>
        <taxon>Janthinobacterium</taxon>
    </lineage>
</organism>